<dbReference type="EMBL" id="NEVH01006990">
    <property type="protein sequence ID" value="PNF36181.1"/>
    <property type="molecule type" value="Genomic_DNA"/>
</dbReference>
<protein>
    <recommendedName>
        <fullName evidence="2">RPAP1/MINIYO-like TPR repeats domain-containing protein</fullName>
    </recommendedName>
</protein>
<dbReference type="InterPro" id="IPR057989">
    <property type="entry name" value="TPR_RPAP1/MINIYO-like"/>
</dbReference>
<dbReference type="GO" id="GO:0006366">
    <property type="term" value="P:transcription by RNA polymerase II"/>
    <property type="evidence" value="ECO:0007669"/>
    <property type="project" value="InterPro"/>
</dbReference>
<organism evidence="3 4">
    <name type="scientific">Cryptotermes secundus</name>
    <dbReference type="NCBI Taxonomy" id="105785"/>
    <lineage>
        <taxon>Eukaryota</taxon>
        <taxon>Metazoa</taxon>
        <taxon>Ecdysozoa</taxon>
        <taxon>Arthropoda</taxon>
        <taxon>Hexapoda</taxon>
        <taxon>Insecta</taxon>
        <taxon>Pterygota</taxon>
        <taxon>Neoptera</taxon>
        <taxon>Polyneoptera</taxon>
        <taxon>Dictyoptera</taxon>
        <taxon>Blattodea</taxon>
        <taxon>Blattoidea</taxon>
        <taxon>Termitoidae</taxon>
        <taxon>Kalotermitidae</taxon>
        <taxon>Cryptotermitinae</taxon>
        <taxon>Cryptotermes</taxon>
    </lineage>
</organism>
<feature type="chain" id="PRO_5014461102" description="RPAP1/MINIYO-like TPR repeats domain-containing protein" evidence="1">
    <location>
        <begin position="16"/>
        <end position="705"/>
    </location>
</feature>
<proteinExistence type="predicted"/>
<name>A0A2J7R5S5_9NEOP</name>
<accession>A0A2J7R5S5</accession>
<evidence type="ECO:0000313" key="3">
    <source>
        <dbReference type="EMBL" id="PNF36181.1"/>
    </source>
</evidence>
<evidence type="ECO:0000313" key="4">
    <source>
        <dbReference type="Proteomes" id="UP000235965"/>
    </source>
</evidence>
<reference evidence="3 4" key="1">
    <citation type="submission" date="2017-12" db="EMBL/GenBank/DDBJ databases">
        <title>Hemimetabolous genomes reveal molecular basis of termite eusociality.</title>
        <authorList>
            <person name="Harrison M.C."/>
            <person name="Jongepier E."/>
            <person name="Robertson H.M."/>
            <person name="Arning N."/>
            <person name="Bitard-Feildel T."/>
            <person name="Chao H."/>
            <person name="Childers C.P."/>
            <person name="Dinh H."/>
            <person name="Doddapaneni H."/>
            <person name="Dugan S."/>
            <person name="Gowin J."/>
            <person name="Greiner C."/>
            <person name="Han Y."/>
            <person name="Hu H."/>
            <person name="Hughes D.S.T."/>
            <person name="Huylmans A.-K."/>
            <person name="Kemena C."/>
            <person name="Kremer L.P.M."/>
            <person name="Lee S.L."/>
            <person name="Lopez-Ezquerra A."/>
            <person name="Mallet L."/>
            <person name="Monroy-Kuhn J.M."/>
            <person name="Moser A."/>
            <person name="Murali S.C."/>
            <person name="Muzny D.M."/>
            <person name="Otani S."/>
            <person name="Piulachs M.-D."/>
            <person name="Poelchau M."/>
            <person name="Qu J."/>
            <person name="Schaub F."/>
            <person name="Wada-Katsumata A."/>
            <person name="Worley K.C."/>
            <person name="Xie Q."/>
            <person name="Ylla G."/>
            <person name="Poulsen M."/>
            <person name="Gibbs R.A."/>
            <person name="Schal C."/>
            <person name="Richards S."/>
            <person name="Belles X."/>
            <person name="Korb J."/>
            <person name="Bornberg-Bauer E."/>
        </authorList>
    </citation>
    <scope>NUCLEOTIDE SEQUENCE [LARGE SCALE GENOMIC DNA]</scope>
    <source>
        <tissue evidence="3">Whole body</tissue>
    </source>
</reference>
<dbReference type="Proteomes" id="UP000235965">
    <property type="component" value="Unassembled WGS sequence"/>
</dbReference>
<dbReference type="PANTHER" id="PTHR21483:SF18">
    <property type="entry name" value="RNA POLYMERASE II-ASSOCIATED PROTEIN 1"/>
    <property type="match status" value="1"/>
</dbReference>
<comment type="caution">
    <text evidence="3">The sequence shown here is derived from an EMBL/GenBank/DDBJ whole genome shotgun (WGS) entry which is preliminary data.</text>
</comment>
<feature type="domain" description="RPAP1/MINIYO-like TPR repeats" evidence="2">
    <location>
        <begin position="456"/>
        <end position="670"/>
    </location>
</feature>
<keyword evidence="1" id="KW-0732">Signal</keyword>
<feature type="signal peptide" evidence="1">
    <location>
        <begin position="1"/>
        <end position="15"/>
    </location>
</feature>
<dbReference type="AlphaFoldDB" id="A0A2J7R5S5"/>
<evidence type="ECO:0000256" key="1">
    <source>
        <dbReference type="SAM" id="SignalP"/>
    </source>
</evidence>
<dbReference type="InterPro" id="IPR039913">
    <property type="entry name" value="RPAP1/Rba50"/>
</dbReference>
<gene>
    <name evidence="3" type="ORF">B7P43_G10684</name>
</gene>
<keyword evidence="4" id="KW-1185">Reference proteome</keyword>
<dbReference type="PANTHER" id="PTHR21483">
    <property type="entry name" value="RNA POLYMERASE II-ASSOCIATED PROTEIN 1"/>
    <property type="match status" value="1"/>
</dbReference>
<dbReference type="OrthoDB" id="348201at2759"/>
<evidence type="ECO:0000259" key="2">
    <source>
        <dbReference type="Pfam" id="PF25766"/>
    </source>
</evidence>
<sequence length="705" mass="78459">MVSSIFAFILANVLSLEIMVPRGECGLPEQEAVRLCLESIYLWSTLLAYSLSDGHFVDLYPVLMSVLHFHHSATSTSELGSQFGHEHGAAVMSLLKEAMLVADAQGKRSARQKVAKSTQRIEVTISYEHLSGFSQILHLCLKKWINQLTRAEEVTFSALKLVAATLNCSAVQYSIFLGQPGLVSVSLLEIEDLMNCAILPLLNSSNFKLICSRVKSSSCLLSMKRSGKDRDPQSLPSLGALVWGGREVMPSISPTSPLALLQALAHFLTSVCSVHQGIHLQSIQHFLDNPHILEYIAQLGSQKLQAGDSWFTRVETAMLADMLKLLKVVLPATNFQHIGLFHTMALQLVSLIPTDEKFLAKEIFNHAVFNPDFISDFSDVACSLEALKLADLSSKQEQSSIHKLLEKATLKIPNLWQCYQLSLHLDSVTERCPVDISSQTAGKNGCEPAFPNDWAYLPILILYNQAHSGKGDSSDNAGSVVSSLQWLLIMECLRPQMMATISVTARFCRLSTVFLAGSDLFLEPEVHHHLSALLHILLRSNSSFDFNEKIPGLTSFYDLYTQLVEQFAAVSYGDELFGHFLLIPLQQRHSPSYRKLVWSEHAAVLRVLRTRPEQLAVPIQAYLEPCETDPSLLICYLHGLATGQVRDLWCPVLYKVAVHHVATFITEQPCTSVAQQLNARIQQLGNKQLQNILLTYSNQKKLEDR</sequence>
<dbReference type="Pfam" id="PF25766">
    <property type="entry name" value="TPR_RPAP1"/>
    <property type="match status" value="1"/>
</dbReference>